<feature type="non-terminal residue" evidence="2">
    <location>
        <position position="1"/>
    </location>
</feature>
<feature type="compositionally biased region" description="Basic residues" evidence="1">
    <location>
        <begin position="50"/>
        <end position="59"/>
    </location>
</feature>
<evidence type="ECO:0000256" key="1">
    <source>
        <dbReference type="SAM" id="MobiDB-lite"/>
    </source>
</evidence>
<protein>
    <submittedName>
        <fullName evidence="2">Uncharacterized protein</fullName>
    </submittedName>
</protein>
<dbReference type="AlphaFoldDB" id="L1L963"/>
<feature type="region of interest" description="Disordered" evidence="1">
    <location>
        <begin position="38"/>
        <end position="59"/>
    </location>
</feature>
<name>L1L963_9ACTN</name>
<evidence type="ECO:0000313" key="2">
    <source>
        <dbReference type="EMBL" id="EKX69245.1"/>
    </source>
</evidence>
<keyword evidence="3" id="KW-1185">Reference proteome</keyword>
<feature type="region of interest" description="Disordered" evidence="1">
    <location>
        <begin position="1"/>
        <end position="20"/>
    </location>
</feature>
<evidence type="ECO:0000313" key="3">
    <source>
        <dbReference type="Proteomes" id="UP000010411"/>
    </source>
</evidence>
<dbReference type="Proteomes" id="UP000010411">
    <property type="component" value="Unassembled WGS sequence"/>
</dbReference>
<feature type="compositionally biased region" description="Basic residues" evidence="1">
    <location>
        <begin position="1"/>
        <end position="11"/>
    </location>
</feature>
<comment type="caution">
    <text evidence="2">The sequence shown here is derived from an EMBL/GenBank/DDBJ whole genome shotgun (WGS) entry which is preliminary data.</text>
</comment>
<organism evidence="2 3">
    <name type="scientific">Streptomyces ipomoeae 91-03</name>
    <dbReference type="NCBI Taxonomy" id="698759"/>
    <lineage>
        <taxon>Bacteria</taxon>
        <taxon>Bacillati</taxon>
        <taxon>Actinomycetota</taxon>
        <taxon>Actinomycetes</taxon>
        <taxon>Kitasatosporales</taxon>
        <taxon>Streptomycetaceae</taxon>
        <taxon>Streptomyces</taxon>
    </lineage>
</organism>
<sequence length="59" mass="6406">EQRRQGVRRHPAPLGGDPLHQGILRVAGCSQPAYPWKPLPALRPSMPASTRRRRSGGGA</sequence>
<accession>L1L963</accession>
<reference evidence="2 3" key="1">
    <citation type="submission" date="2012-11" db="EMBL/GenBank/DDBJ databases">
        <authorList>
            <person name="Huguet-Tapia J.C."/>
            <person name="Durkin A.S."/>
            <person name="Pettis G.S."/>
            <person name="Badger J.H."/>
        </authorList>
    </citation>
    <scope>NUCLEOTIDE SEQUENCE [LARGE SCALE GENOMIC DNA]</scope>
    <source>
        <strain evidence="2 3">91-03</strain>
    </source>
</reference>
<gene>
    <name evidence="2" type="ORF">STRIP9103_09739</name>
</gene>
<proteinExistence type="predicted"/>
<dbReference type="EMBL" id="AEJC01000018">
    <property type="protein sequence ID" value="EKX69245.1"/>
    <property type="molecule type" value="Genomic_DNA"/>
</dbReference>